<dbReference type="InterPro" id="IPR017853">
    <property type="entry name" value="GH"/>
</dbReference>
<dbReference type="Pfam" id="PF12833">
    <property type="entry name" value="HTH_18"/>
    <property type="match status" value="1"/>
</dbReference>
<dbReference type="Pfam" id="PF01229">
    <property type="entry name" value="Glyco_hydro_39"/>
    <property type="match status" value="1"/>
</dbReference>
<proteinExistence type="inferred from homology"/>
<gene>
    <name evidence="8" type="ORF">I6N96_12350</name>
</gene>
<dbReference type="PRINTS" id="PR00032">
    <property type="entry name" value="HTHARAC"/>
</dbReference>
<keyword evidence="9" id="KW-1185">Reference proteome</keyword>
<evidence type="ECO:0000256" key="2">
    <source>
        <dbReference type="ARBA" id="ARBA00022801"/>
    </source>
</evidence>
<feature type="domain" description="HTH araC/xylS-type" evidence="7">
    <location>
        <begin position="169"/>
        <end position="267"/>
    </location>
</feature>
<evidence type="ECO:0000256" key="3">
    <source>
        <dbReference type="ARBA" id="ARBA00023015"/>
    </source>
</evidence>
<dbReference type="Gene3D" id="1.10.10.60">
    <property type="entry name" value="Homeodomain-like"/>
    <property type="match status" value="2"/>
</dbReference>
<dbReference type="InterPro" id="IPR009057">
    <property type="entry name" value="Homeodomain-like_sf"/>
</dbReference>
<dbReference type="Proteomes" id="UP000673375">
    <property type="component" value="Unassembled WGS sequence"/>
</dbReference>
<dbReference type="SUPFAM" id="SSF51445">
    <property type="entry name" value="(Trans)glycosidases"/>
    <property type="match status" value="1"/>
</dbReference>
<evidence type="ECO:0000256" key="1">
    <source>
        <dbReference type="ARBA" id="ARBA00008875"/>
    </source>
</evidence>
<dbReference type="Gene3D" id="3.20.20.80">
    <property type="entry name" value="Glycosidases"/>
    <property type="match status" value="1"/>
</dbReference>
<accession>A0ABS4CLK4</accession>
<organism evidence="8 9">
    <name type="scientific">Enterococcus larvae</name>
    <dbReference type="NCBI Taxonomy" id="2794352"/>
    <lineage>
        <taxon>Bacteria</taxon>
        <taxon>Bacillati</taxon>
        <taxon>Bacillota</taxon>
        <taxon>Bacilli</taxon>
        <taxon>Lactobacillales</taxon>
        <taxon>Enterococcaceae</taxon>
        <taxon>Enterococcus</taxon>
    </lineage>
</organism>
<dbReference type="RefSeq" id="WP_209557852.1">
    <property type="nucleotide sequence ID" value="NZ_JAEDXU010000006.1"/>
</dbReference>
<keyword evidence="6" id="KW-0326">Glycosidase</keyword>
<dbReference type="PROSITE" id="PS00041">
    <property type="entry name" value="HTH_ARAC_FAMILY_1"/>
    <property type="match status" value="1"/>
</dbReference>
<comment type="caution">
    <text evidence="8">The sequence shown here is derived from an EMBL/GenBank/DDBJ whole genome shotgun (WGS) entry which is preliminary data.</text>
</comment>
<name>A0ABS4CLK4_9ENTE</name>
<evidence type="ECO:0000256" key="5">
    <source>
        <dbReference type="ARBA" id="ARBA00023163"/>
    </source>
</evidence>
<dbReference type="PANTHER" id="PTHR43280:SF2">
    <property type="entry name" value="HTH-TYPE TRANSCRIPTIONAL REGULATOR EXSA"/>
    <property type="match status" value="1"/>
</dbReference>
<evidence type="ECO:0000256" key="4">
    <source>
        <dbReference type="ARBA" id="ARBA00023125"/>
    </source>
</evidence>
<comment type="similarity">
    <text evidence="1">Belongs to the glycosyl hydrolase 39 family.</text>
</comment>
<dbReference type="PROSITE" id="PS01124">
    <property type="entry name" value="HTH_ARAC_FAMILY_2"/>
    <property type="match status" value="1"/>
</dbReference>
<protein>
    <submittedName>
        <fullName evidence="8">Helix-turn-helix domain-containing protein</fullName>
    </submittedName>
</protein>
<dbReference type="SMART" id="SM00342">
    <property type="entry name" value="HTH_ARAC"/>
    <property type="match status" value="1"/>
</dbReference>
<keyword evidence="5" id="KW-0804">Transcription</keyword>
<dbReference type="EMBL" id="JAEDXU010000006">
    <property type="protein sequence ID" value="MBP1047063.1"/>
    <property type="molecule type" value="Genomic_DNA"/>
</dbReference>
<dbReference type="Gene3D" id="2.60.40.1500">
    <property type="entry name" value="Glycosyl hydrolase domain, family 39"/>
    <property type="match status" value="1"/>
</dbReference>
<evidence type="ECO:0000313" key="8">
    <source>
        <dbReference type="EMBL" id="MBP1047063.1"/>
    </source>
</evidence>
<reference evidence="8 9" key="1">
    <citation type="submission" date="2020-12" db="EMBL/GenBank/DDBJ databases">
        <title>Vagococcus allomyrinae sp. nov. and Enterococcus lavae sp. nov., isolated from the larvae of Allomyrina dichotoma.</title>
        <authorList>
            <person name="Lee S.D."/>
        </authorList>
    </citation>
    <scope>NUCLEOTIDE SEQUENCE [LARGE SCALE GENOMIC DNA]</scope>
    <source>
        <strain evidence="8 9">BWM-S5</strain>
    </source>
</reference>
<dbReference type="InterPro" id="IPR018062">
    <property type="entry name" value="HTH_AraC-typ_CS"/>
</dbReference>
<evidence type="ECO:0000256" key="6">
    <source>
        <dbReference type="ARBA" id="ARBA00023295"/>
    </source>
</evidence>
<sequence length="782" mass="91492">MRLSKQFPFRMSLMNATVIPTQMNDSINLFLMLNGSINISTPDQEYLLHTDDLLIINPFQQYKIVGTEKNLFLYLQISREQMAQHVSLTELPYFDCCSLDASETKKEQFKKLRETLARLMVAYFKKNEETDLEVYQYLFTLLTCLIKEFKKAAIPTHPLSITTTDEKINAIIEHIQKNYDEPISLEQLAKAADLSYYHLSRLFKKQVGVTFTEYQNQIKLIHATEELLLTDHAIVKIALNNGFASVKHFHQVFKKKYGLTPSVYRKEHSADRNLLKNTDDAADFQELSGTIALQELAKYLVENDIDDESVVIKQELSLTIPNTAQPEYRQTKKIIKIGQASEGLSNTVQRELNSLQKESHFDLIQFTGFCEESNFESDVHLISEYIRNNQWFDFLVQIQLKPMIQLIPSEQLLHRKEMQVWCDRQLKMLRHFLNRYGYEEMDQWFLEWHLSGSDNEQQKAASYWGYNYFYRKLKQLIPQCTIGFQALTSLDDRAYSSYCEFLQLQKEQHCLPGFISFQADPYDSYQIKKEHSLYFKEYQKNILDRVLVGISLIQSEEDMGWQPEIYLTNWNTLVGEGDTLAGTFFRSALILESIIELSEQISGMAFWLNIKVKERQTHRREDSSLSVFLYEELRRPLFFSLSFLDRMSGQLISKGDGYLLTQHNSHYQLLLYNSSYLDPMYSVDSYQVQYQSKKMAVHLNNMPAGDYLLRHYVLDKDHGGIYNDWIRVGGQTEIDLELLTYLTKKIMPKFELSRECVSPEGFTLDSTLTLNACQLYIFQPIH</sequence>
<keyword evidence="2" id="KW-0378">Hydrolase</keyword>
<keyword evidence="4" id="KW-0238">DNA-binding</keyword>
<dbReference type="SUPFAM" id="SSF51011">
    <property type="entry name" value="Glycosyl hydrolase domain"/>
    <property type="match status" value="1"/>
</dbReference>
<dbReference type="InterPro" id="IPR018060">
    <property type="entry name" value="HTH_AraC"/>
</dbReference>
<keyword evidence="3" id="KW-0805">Transcription regulation</keyword>
<dbReference type="InterPro" id="IPR049166">
    <property type="entry name" value="GH39_cat"/>
</dbReference>
<dbReference type="PANTHER" id="PTHR43280">
    <property type="entry name" value="ARAC-FAMILY TRANSCRIPTIONAL REGULATOR"/>
    <property type="match status" value="1"/>
</dbReference>
<evidence type="ECO:0000313" key="9">
    <source>
        <dbReference type="Proteomes" id="UP000673375"/>
    </source>
</evidence>
<evidence type="ECO:0000259" key="7">
    <source>
        <dbReference type="PROSITE" id="PS01124"/>
    </source>
</evidence>
<dbReference type="InterPro" id="IPR020449">
    <property type="entry name" value="Tscrpt_reg_AraC-type_HTH"/>
</dbReference>
<dbReference type="SUPFAM" id="SSF46689">
    <property type="entry name" value="Homeodomain-like"/>
    <property type="match status" value="2"/>
</dbReference>